<dbReference type="eggNOG" id="COG1611">
    <property type="taxonomic scope" value="Bacteria"/>
</dbReference>
<dbReference type="GO" id="GO:0005829">
    <property type="term" value="C:cytosol"/>
    <property type="evidence" value="ECO:0007669"/>
    <property type="project" value="TreeGrafter"/>
</dbReference>
<dbReference type="GO" id="GO:0009691">
    <property type="term" value="P:cytokinin biosynthetic process"/>
    <property type="evidence" value="ECO:0007669"/>
    <property type="project" value="UniProtKB-UniRule"/>
</dbReference>
<organism evidence="4 5">
    <name type="scientific">Haliscomenobacter hydrossis (strain ATCC 27775 / DSM 1100 / LMG 10767 / O)</name>
    <dbReference type="NCBI Taxonomy" id="760192"/>
    <lineage>
        <taxon>Bacteria</taxon>
        <taxon>Pseudomonadati</taxon>
        <taxon>Bacteroidota</taxon>
        <taxon>Saprospiria</taxon>
        <taxon>Saprospirales</taxon>
        <taxon>Haliscomenobacteraceae</taxon>
        <taxon>Haliscomenobacter</taxon>
    </lineage>
</organism>
<comment type="catalytic activity">
    <reaction evidence="1">
        <text>AMP + H2O = D-ribose 5-phosphate + adenine</text>
        <dbReference type="Rhea" id="RHEA:20129"/>
        <dbReference type="ChEBI" id="CHEBI:15377"/>
        <dbReference type="ChEBI" id="CHEBI:16708"/>
        <dbReference type="ChEBI" id="CHEBI:78346"/>
        <dbReference type="ChEBI" id="CHEBI:456215"/>
        <dbReference type="EC" id="3.2.2.4"/>
    </reaction>
</comment>
<dbReference type="PANTHER" id="PTHR31223">
    <property type="entry name" value="LOG FAMILY PROTEIN YJL055W"/>
    <property type="match status" value="1"/>
</dbReference>
<protein>
    <recommendedName>
        <fullName evidence="3">Cytokinin riboside 5'-monophosphate phosphoribohydrolase</fullName>
        <ecNumber evidence="3">3.2.2.n1</ecNumber>
    </recommendedName>
</protein>
<reference key="2">
    <citation type="submission" date="2011-04" db="EMBL/GenBank/DDBJ databases">
        <title>Complete sequence of chromosome of Haliscomenobacter hydrossis DSM 1100.</title>
        <authorList>
            <consortium name="US DOE Joint Genome Institute (JGI-PGF)"/>
            <person name="Lucas S."/>
            <person name="Han J."/>
            <person name="Lapidus A."/>
            <person name="Bruce D."/>
            <person name="Goodwin L."/>
            <person name="Pitluck S."/>
            <person name="Peters L."/>
            <person name="Kyrpides N."/>
            <person name="Mavromatis K."/>
            <person name="Ivanova N."/>
            <person name="Ovchinnikova G."/>
            <person name="Pagani I."/>
            <person name="Daligault H."/>
            <person name="Detter J.C."/>
            <person name="Han C."/>
            <person name="Land M."/>
            <person name="Hauser L."/>
            <person name="Markowitz V."/>
            <person name="Cheng J.-F."/>
            <person name="Hugenholtz P."/>
            <person name="Woyke T."/>
            <person name="Wu D."/>
            <person name="Verbarg S."/>
            <person name="Frueling A."/>
            <person name="Brambilla E."/>
            <person name="Klenk H.-P."/>
            <person name="Eisen J.A."/>
        </authorList>
    </citation>
    <scope>NUCLEOTIDE SEQUENCE</scope>
    <source>
        <strain>DSM 1100</strain>
    </source>
</reference>
<accession>F4L526</accession>
<evidence type="ECO:0000256" key="2">
    <source>
        <dbReference type="ARBA" id="ARBA00006763"/>
    </source>
</evidence>
<evidence type="ECO:0000313" key="4">
    <source>
        <dbReference type="EMBL" id="AEE48747.1"/>
    </source>
</evidence>
<dbReference type="GO" id="GO:0008714">
    <property type="term" value="F:AMP nucleosidase activity"/>
    <property type="evidence" value="ECO:0007669"/>
    <property type="project" value="UniProtKB-EC"/>
</dbReference>
<dbReference type="EC" id="3.2.2.n1" evidence="3"/>
<dbReference type="Pfam" id="PF03641">
    <property type="entry name" value="Lysine_decarbox"/>
    <property type="match status" value="1"/>
</dbReference>
<dbReference type="PANTHER" id="PTHR31223:SF70">
    <property type="entry name" value="LOG FAMILY PROTEIN YJL055W"/>
    <property type="match status" value="1"/>
</dbReference>
<dbReference type="NCBIfam" id="TIGR00730">
    <property type="entry name" value="Rossman fold protein, TIGR00730 family"/>
    <property type="match status" value="1"/>
</dbReference>
<dbReference type="Gene3D" id="3.40.50.450">
    <property type="match status" value="1"/>
</dbReference>
<proteinExistence type="inferred from homology"/>
<reference evidence="4 5" key="1">
    <citation type="journal article" date="2011" name="Stand. Genomic Sci.">
        <title>Complete genome sequence of Haliscomenobacter hydrossis type strain (O).</title>
        <authorList>
            <consortium name="US DOE Joint Genome Institute (JGI-PGF)"/>
            <person name="Daligault H."/>
            <person name="Lapidus A."/>
            <person name="Zeytun A."/>
            <person name="Nolan M."/>
            <person name="Lucas S."/>
            <person name="Del Rio T.G."/>
            <person name="Tice H."/>
            <person name="Cheng J.F."/>
            <person name="Tapia R."/>
            <person name="Han C."/>
            <person name="Goodwin L."/>
            <person name="Pitluck S."/>
            <person name="Liolios K."/>
            <person name="Pagani I."/>
            <person name="Ivanova N."/>
            <person name="Huntemann M."/>
            <person name="Mavromatis K."/>
            <person name="Mikhailova N."/>
            <person name="Pati A."/>
            <person name="Chen A."/>
            <person name="Palaniappan K."/>
            <person name="Land M."/>
            <person name="Hauser L."/>
            <person name="Brambilla E.M."/>
            <person name="Rohde M."/>
            <person name="Verbarg S."/>
            <person name="Goker M."/>
            <person name="Bristow J."/>
            <person name="Eisen J.A."/>
            <person name="Markowitz V."/>
            <person name="Hugenholtz P."/>
            <person name="Kyrpides N.C."/>
            <person name="Klenk H.P."/>
            <person name="Woyke T."/>
        </authorList>
    </citation>
    <scope>NUCLEOTIDE SEQUENCE [LARGE SCALE GENOMIC DNA]</scope>
    <source>
        <strain evidence="5">ATCC 27775 / DSM 1100 / LMG 10767 / O</strain>
    </source>
</reference>
<dbReference type="SUPFAM" id="SSF102405">
    <property type="entry name" value="MCP/YpsA-like"/>
    <property type="match status" value="1"/>
</dbReference>
<gene>
    <name evidence="4" type="ordered locus">Halhy_0842</name>
</gene>
<evidence type="ECO:0000256" key="1">
    <source>
        <dbReference type="ARBA" id="ARBA00000274"/>
    </source>
</evidence>
<keyword evidence="3" id="KW-0203">Cytokinin biosynthesis</keyword>
<name>F4L526_HALH1</name>
<dbReference type="STRING" id="760192.Halhy_0842"/>
<dbReference type="AlphaFoldDB" id="F4L526"/>
<evidence type="ECO:0000313" key="5">
    <source>
        <dbReference type="Proteomes" id="UP000008461"/>
    </source>
</evidence>
<dbReference type="EMBL" id="CP002691">
    <property type="protein sequence ID" value="AEE48747.1"/>
    <property type="molecule type" value="Genomic_DNA"/>
</dbReference>
<dbReference type="Proteomes" id="UP000008461">
    <property type="component" value="Chromosome"/>
</dbReference>
<sequence>MRALTVFCGANTGSDPIYTEVARQMGHLLASEGIALVYGGGKVGLMGVIADAVLEKGGKVIGVIPHFLAHKEVEHLGVSEMHYSETMHERKMKMFELSDGAIAMPGGFGTLDELFELCTWAQLGHHEKPLAILNVNGFYDALLQFLDRAVSEAFLKTENRGIILDATQPAEVLKKMRNYQPVHVPKWIRKEEI</sequence>
<dbReference type="RefSeq" id="WP_013763307.1">
    <property type="nucleotide sequence ID" value="NC_015510.1"/>
</dbReference>
<dbReference type="InterPro" id="IPR005269">
    <property type="entry name" value="LOG"/>
</dbReference>
<dbReference type="InterPro" id="IPR031100">
    <property type="entry name" value="LOG_fam"/>
</dbReference>
<keyword evidence="3" id="KW-0378">Hydrolase</keyword>
<keyword evidence="5" id="KW-1185">Reference proteome</keyword>
<dbReference type="KEGG" id="hhy:Halhy_0842"/>
<dbReference type="OrthoDB" id="9801098at2"/>
<comment type="similarity">
    <text evidence="2 3">Belongs to the LOG family.</text>
</comment>
<dbReference type="HOGENOM" id="CLU_058336_4_2_10"/>
<evidence type="ECO:0000256" key="3">
    <source>
        <dbReference type="RuleBase" id="RU363015"/>
    </source>
</evidence>